<evidence type="ECO:0000313" key="2">
    <source>
        <dbReference type="Proteomes" id="UP000008148"/>
    </source>
</evidence>
<dbReference type="EMBL" id="CP000822">
    <property type="protein sequence ID" value="ABV12805.1"/>
    <property type="molecule type" value="Genomic_DNA"/>
</dbReference>
<sequence length="51" mass="5905">MNILTTYSACKNFESSSQILAFHKQNFTPYTQRQCLTSGKEKQLCNPEKVF</sequence>
<dbReference type="HOGENOM" id="CLU_3097100_0_0_6"/>
<evidence type="ECO:0000313" key="1">
    <source>
        <dbReference type="EMBL" id="ABV12805.1"/>
    </source>
</evidence>
<dbReference type="Proteomes" id="UP000008148">
    <property type="component" value="Chromosome"/>
</dbReference>
<accession>A8AH43</accession>
<gene>
    <name evidence="1" type="ordered locus">CKO_01673</name>
</gene>
<protein>
    <submittedName>
        <fullName evidence="1">Uncharacterized protein</fullName>
    </submittedName>
</protein>
<organism evidence="1 2">
    <name type="scientific">Citrobacter koseri (strain ATCC BAA-895 / CDC 4225-83 / SGSC4696)</name>
    <dbReference type="NCBI Taxonomy" id="290338"/>
    <lineage>
        <taxon>Bacteria</taxon>
        <taxon>Pseudomonadati</taxon>
        <taxon>Pseudomonadota</taxon>
        <taxon>Gammaproteobacteria</taxon>
        <taxon>Enterobacterales</taxon>
        <taxon>Enterobacteriaceae</taxon>
        <taxon>Citrobacter</taxon>
    </lineage>
</organism>
<reference evidence="1 2" key="1">
    <citation type="submission" date="2007-08" db="EMBL/GenBank/DDBJ databases">
        <authorList>
            <consortium name="The Citrobacter koseri Genome Sequencing Project"/>
            <person name="McClelland M."/>
            <person name="Sanderson E.K."/>
            <person name="Porwollik S."/>
            <person name="Spieth J."/>
            <person name="Clifton W.S."/>
            <person name="Latreille P."/>
            <person name="Courtney L."/>
            <person name="Wang C."/>
            <person name="Pepin K."/>
            <person name="Bhonagiri V."/>
            <person name="Nash W."/>
            <person name="Johnson M."/>
            <person name="Thiruvilangam P."/>
            <person name="Wilson R."/>
        </authorList>
    </citation>
    <scope>NUCLEOTIDE SEQUENCE [LARGE SCALE GENOMIC DNA]</scope>
    <source>
        <strain evidence="2">ATCC BAA-895 / CDC 4225-83 / SGSC4696</strain>
    </source>
</reference>
<keyword evidence="2" id="KW-1185">Reference proteome</keyword>
<name>A8AH43_CITK8</name>
<dbReference type="KEGG" id="cko:CKO_01673"/>
<proteinExistence type="predicted"/>
<dbReference type="AlphaFoldDB" id="A8AH43"/>